<feature type="transmembrane region" description="Helical" evidence="2">
    <location>
        <begin position="239"/>
        <end position="260"/>
    </location>
</feature>
<accession>A0A8J5D0N2</accession>
<evidence type="ECO:0000256" key="1">
    <source>
        <dbReference type="SAM" id="MobiDB-lite"/>
    </source>
</evidence>
<evidence type="ECO:0000256" key="2">
    <source>
        <dbReference type="SAM" id="Phobius"/>
    </source>
</evidence>
<evidence type="ECO:0000313" key="3">
    <source>
        <dbReference type="EMBL" id="KAG0725282.1"/>
    </source>
</evidence>
<proteinExistence type="predicted"/>
<feature type="region of interest" description="Disordered" evidence="1">
    <location>
        <begin position="267"/>
        <end position="299"/>
    </location>
</feature>
<dbReference type="Proteomes" id="UP000770661">
    <property type="component" value="Unassembled WGS sequence"/>
</dbReference>
<comment type="caution">
    <text evidence="3">The sequence shown here is derived from an EMBL/GenBank/DDBJ whole genome shotgun (WGS) entry which is preliminary data.</text>
</comment>
<reference evidence="3" key="1">
    <citation type="submission" date="2020-07" db="EMBL/GenBank/DDBJ databases">
        <title>The High-quality genome of the commercially important snow crab, Chionoecetes opilio.</title>
        <authorList>
            <person name="Jeong J.-H."/>
            <person name="Ryu S."/>
        </authorList>
    </citation>
    <scope>NUCLEOTIDE SEQUENCE</scope>
    <source>
        <strain evidence="3">MADBK_172401_WGS</strain>
        <tissue evidence="3">Digestive gland</tissue>
    </source>
</reference>
<evidence type="ECO:0000313" key="4">
    <source>
        <dbReference type="Proteomes" id="UP000770661"/>
    </source>
</evidence>
<sequence>MSVGNLGHEEMLSPTPSPQLESNATTTTPQHYYSRNELGVPEAYKEYVYASRNLADASNDARLHLARLYVLLPCVVVAALVVVCGLCSRQFFCYTFSLYNSLCLWVLTLTWIIIYQTKAAWESRMPLDNVGWVELVHVVLMLLLSVQIFSIFSINITTVVMLDPPLYRAWGSVMVLCANSATLVRTLPPAVMQLRFKKMDNIPVNQRVIGMSLECAALLVGAIAKIAMCNIRCYSGGEIIVVVMNLLFFGFQIFIIVHMLKGKYASEQSEDTERRKEIDEVSITSQGRDYEQDSNDLSA</sequence>
<feature type="transmembrane region" description="Helical" evidence="2">
    <location>
        <begin position="68"/>
        <end position="92"/>
    </location>
</feature>
<keyword evidence="2" id="KW-0812">Transmembrane</keyword>
<dbReference type="EMBL" id="JACEEZ010005761">
    <property type="protein sequence ID" value="KAG0725282.1"/>
    <property type="molecule type" value="Genomic_DNA"/>
</dbReference>
<feature type="transmembrane region" description="Helical" evidence="2">
    <location>
        <begin position="135"/>
        <end position="161"/>
    </location>
</feature>
<feature type="transmembrane region" description="Helical" evidence="2">
    <location>
        <begin position="208"/>
        <end position="227"/>
    </location>
</feature>
<gene>
    <name evidence="3" type="ORF">GWK47_038907</name>
</gene>
<feature type="transmembrane region" description="Helical" evidence="2">
    <location>
        <begin position="167"/>
        <end position="187"/>
    </location>
</feature>
<protein>
    <submittedName>
        <fullName evidence="3">Uncharacterized protein</fullName>
    </submittedName>
</protein>
<keyword evidence="2" id="KW-1133">Transmembrane helix</keyword>
<keyword evidence="4" id="KW-1185">Reference proteome</keyword>
<keyword evidence="2" id="KW-0472">Membrane</keyword>
<dbReference type="AlphaFoldDB" id="A0A8J5D0N2"/>
<organism evidence="3 4">
    <name type="scientific">Chionoecetes opilio</name>
    <name type="common">Atlantic snow crab</name>
    <name type="synonym">Cancer opilio</name>
    <dbReference type="NCBI Taxonomy" id="41210"/>
    <lineage>
        <taxon>Eukaryota</taxon>
        <taxon>Metazoa</taxon>
        <taxon>Ecdysozoa</taxon>
        <taxon>Arthropoda</taxon>
        <taxon>Crustacea</taxon>
        <taxon>Multicrustacea</taxon>
        <taxon>Malacostraca</taxon>
        <taxon>Eumalacostraca</taxon>
        <taxon>Eucarida</taxon>
        <taxon>Decapoda</taxon>
        <taxon>Pleocyemata</taxon>
        <taxon>Brachyura</taxon>
        <taxon>Eubrachyura</taxon>
        <taxon>Majoidea</taxon>
        <taxon>Majidae</taxon>
        <taxon>Chionoecetes</taxon>
    </lineage>
</organism>
<feature type="region of interest" description="Disordered" evidence="1">
    <location>
        <begin position="1"/>
        <end position="26"/>
    </location>
</feature>
<name>A0A8J5D0N2_CHIOP</name>
<feature type="transmembrane region" description="Helical" evidence="2">
    <location>
        <begin position="98"/>
        <end position="115"/>
    </location>
</feature>